<keyword evidence="10 15" id="KW-0156">Chromatin regulator</keyword>
<feature type="domain" description="RING-type" evidence="18">
    <location>
        <begin position="777"/>
        <end position="816"/>
    </location>
</feature>
<evidence type="ECO:0000256" key="4">
    <source>
        <dbReference type="ARBA" id="ARBA00005555"/>
    </source>
</evidence>
<feature type="coiled-coil region" evidence="16">
    <location>
        <begin position="65"/>
        <end position="92"/>
    </location>
</feature>
<dbReference type="GO" id="GO:0033503">
    <property type="term" value="C:HULC complex"/>
    <property type="evidence" value="ECO:0007669"/>
    <property type="project" value="TreeGrafter"/>
</dbReference>
<keyword evidence="12 15" id="KW-0539">Nucleus</keyword>
<dbReference type="PANTHER" id="PTHR23163">
    <property type="entry name" value="RING FINGER PROTEIN-RELATED"/>
    <property type="match status" value="1"/>
</dbReference>
<dbReference type="AlphaFoldDB" id="A0A0C3Q925"/>
<feature type="coiled-coil region" evidence="16">
    <location>
        <begin position="289"/>
        <end position="450"/>
    </location>
</feature>
<dbReference type="InterPro" id="IPR013956">
    <property type="entry name" value="E3_ubiquit_lig_Bre1"/>
</dbReference>
<evidence type="ECO:0000256" key="6">
    <source>
        <dbReference type="ARBA" id="ARBA00022723"/>
    </source>
</evidence>
<evidence type="ECO:0000256" key="13">
    <source>
        <dbReference type="ARBA" id="ARBA00059679"/>
    </source>
</evidence>
<keyword evidence="20" id="KW-1185">Reference proteome</keyword>
<dbReference type="GO" id="GO:0061630">
    <property type="term" value="F:ubiquitin protein ligase activity"/>
    <property type="evidence" value="ECO:0007669"/>
    <property type="project" value="UniProtKB-EC"/>
</dbReference>
<dbReference type="Pfam" id="PF08647">
    <property type="entry name" value="BRE1"/>
    <property type="match status" value="1"/>
</dbReference>
<comment type="similarity">
    <text evidence="4 15">Belongs to the BRE1 family.</text>
</comment>
<dbReference type="GO" id="GO:0008270">
    <property type="term" value="F:zinc ion binding"/>
    <property type="evidence" value="ECO:0007669"/>
    <property type="project" value="UniProtKB-KW"/>
</dbReference>
<dbReference type="InterPro" id="IPR001841">
    <property type="entry name" value="Znf_RING"/>
</dbReference>
<comment type="function">
    <text evidence="13">E3 ubiquitin-protein ligase that mediates monoubiquitination of histone H2B to form H2BK123ub1. H2BK123ub1 gives a specific tag for epigenetic transcriptional activation and is also a prerequisite for H3K4me and H3K79me formation.</text>
</comment>
<feature type="region of interest" description="Disordered" evidence="17">
    <location>
        <begin position="1"/>
        <end position="25"/>
    </location>
</feature>
<keyword evidence="9 15" id="KW-0862">Zinc</keyword>
<dbReference type="InterPro" id="IPR017907">
    <property type="entry name" value="Znf_RING_CS"/>
</dbReference>
<feature type="coiled-coil region" evidence="16">
    <location>
        <begin position="475"/>
        <end position="666"/>
    </location>
</feature>
<dbReference type="InterPro" id="IPR018957">
    <property type="entry name" value="Znf_C3HC4_RING-type"/>
</dbReference>
<evidence type="ECO:0000256" key="17">
    <source>
        <dbReference type="SAM" id="MobiDB-lite"/>
    </source>
</evidence>
<dbReference type="Pfam" id="PF00097">
    <property type="entry name" value="zf-C3HC4"/>
    <property type="match status" value="1"/>
</dbReference>
<dbReference type="PROSITE" id="PS50089">
    <property type="entry name" value="ZF_RING_2"/>
    <property type="match status" value="1"/>
</dbReference>
<sequence length="831" mass="93669">MMEARKRAASPDSIGPSSKKRIISASDWSKPISVTVQKMEDEDEGEDIADDQLERFQKEAIFRRMKHYSRLNDELSLRVQDLERRLRRSEAVVGAVEACWNQLVGHAQSLVPTGLPPLEPSALEIYDMSQSFPLPKHDEEPPISVLLEMQLRKTSQSTQALLAAFAQLAPNAVNPDVQELRARCTTYSQESAAHKAESAMLRRKVQGLEKEVEEAREKAAAAQNRVERVRSETVVILEAKLGRSLELEQDGVKKEAASPNGVGPTPTGLNGVQHEPSLDSEDDSWHAIAEKREKAIETLTAENRKLTEEVTRLRVELQNPSDQTVAETVYFKRLLAKLGDLQAAAAESKDEAAKATKDLEDFKTLRLEFETLLEAQAQAKIEEMKGHIEKLQADNTRLRSVRDSFMADNSTYKAKDMKLSGTINGLKSTVTSQKSRIASLENETRRLRAALAVDSADQDYYAFIVNNKEENGSYVASLKTKLKATEARLLALEDTLKDLDTSHPDVAKSVKSEAEARQLYADIKEQLDKYERVYGSTSGSASGSESEHQKLLSLLAEKEDALRSLKALKREEDERIHGQPTAMDDLCRQIEDLIATKEKEAGNIAALEAKINKAVVEKSKADNKYYAAMRQKDTIEAERNSLATHRERQATRIEQMQALEQSLRQQVLTLDKAVAASSQDLIHVRQDMARLEDEMHFMSMTSEGHQRRIGELEKELKERQDLADNRRHQLRKLEEEIIKLKKDVTKAEYQAEHLVPRSGSPSELTKTNENLLRLLRCSVCTKDFRTQVLTKCMHTFCKGCIDARLTTRQRKCPACQLQFSQSDVQTLYFQG</sequence>
<evidence type="ECO:0000256" key="1">
    <source>
        <dbReference type="ARBA" id="ARBA00000900"/>
    </source>
</evidence>
<dbReference type="InterPro" id="IPR013083">
    <property type="entry name" value="Znf_RING/FYVE/PHD"/>
</dbReference>
<feature type="coiled-coil region" evidence="16">
    <location>
        <begin position="702"/>
        <end position="750"/>
    </location>
</feature>
<evidence type="ECO:0000256" key="12">
    <source>
        <dbReference type="ARBA" id="ARBA00023242"/>
    </source>
</evidence>
<dbReference type="InterPro" id="IPR058643">
    <property type="entry name" value="BRE1-like_CC"/>
</dbReference>
<evidence type="ECO:0000256" key="9">
    <source>
        <dbReference type="ARBA" id="ARBA00022833"/>
    </source>
</evidence>
<evidence type="ECO:0000256" key="15">
    <source>
        <dbReference type="RuleBase" id="RU365038"/>
    </source>
</evidence>
<evidence type="ECO:0000256" key="7">
    <source>
        <dbReference type="ARBA" id="ARBA00022771"/>
    </source>
</evidence>
<evidence type="ECO:0000256" key="16">
    <source>
        <dbReference type="SAM" id="Coils"/>
    </source>
</evidence>
<reference evidence="20" key="2">
    <citation type="submission" date="2015-01" db="EMBL/GenBank/DDBJ databases">
        <title>Evolutionary Origins and Diversification of the Mycorrhizal Mutualists.</title>
        <authorList>
            <consortium name="DOE Joint Genome Institute"/>
            <consortium name="Mycorrhizal Genomics Consortium"/>
            <person name="Kohler A."/>
            <person name="Kuo A."/>
            <person name="Nagy L.G."/>
            <person name="Floudas D."/>
            <person name="Copeland A."/>
            <person name="Barry K.W."/>
            <person name="Cichocki N."/>
            <person name="Veneault-Fourrey C."/>
            <person name="LaButti K."/>
            <person name="Lindquist E.A."/>
            <person name="Lipzen A."/>
            <person name="Lundell T."/>
            <person name="Morin E."/>
            <person name="Murat C."/>
            <person name="Riley R."/>
            <person name="Ohm R."/>
            <person name="Sun H."/>
            <person name="Tunlid A."/>
            <person name="Henrissat B."/>
            <person name="Grigoriev I.V."/>
            <person name="Hibbett D.S."/>
            <person name="Martin F."/>
        </authorList>
    </citation>
    <scope>NUCLEOTIDE SEQUENCE [LARGE SCALE GENOMIC DNA]</scope>
    <source>
        <strain evidence="20">MUT 4182</strain>
    </source>
</reference>
<keyword evidence="5 15" id="KW-0808">Transferase</keyword>
<evidence type="ECO:0000313" key="20">
    <source>
        <dbReference type="Proteomes" id="UP000054248"/>
    </source>
</evidence>
<dbReference type="UniPathway" id="UPA00143"/>
<comment type="catalytic activity">
    <reaction evidence="1 15">
        <text>S-ubiquitinyl-[E2 ubiquitin-conjugating enzyme]-L-cysteine + [acceptor protein]-L-lysine = [E2 ubiquitin-conjugating enzyme]-L-cysteine + N(6)-ubiquitinyl-[acceptor protein]-L-lysine.</text>
        <dbReference type="EC" id="2.3.2.27"/>
    </reaction>
</comment>
<dbReference type="PROSITE" id="PS00518">
    <property type="entry name" value="ZF_RING_1"/>
    <property type="match status" value="1"/>
</dbReference>
<evidence type="ECO:0000259" key="18">
    <source>
        <dbReference type="PROSITE" id="PS50089"/>
    </source>
</evidence>
<evidence type="ECO:0000256" key="14">
    <source>
        <dbReference type="PROSITE-ProRule" id="PRU00175"/>
    </source>
</evidence>
<keyword evidence="7 14" id="KW-0863">Zinc-finger</keyword>
<dbReference type="SMART" id="SM00184">
    <property type="entry name" value="RING"/>
    <property type="match status" value="1"/>
</dbReference>
<evidence type="ECO:0000256" key="11">
    <source>
        <dbReference type="ARBA" id="ARBA00023054"/>
    </source>
</evidence>
<keyword evidence="8 15" id="KW-0833">Ubl conjugation pathway</keyword>
<feature type="region of interest" description="Disordered" evidence="17">
    <location>
        <begin position="249"/>
        <end position="280"/>
    </location>
</feature>
<dbReference type="GO" id="GO:0006325">
    <property type="term" value="P:chromatin organization"/>
    <property type="evidence" value="ECO:0007669"/>
    <property type="project" value="UniProtKB-KW"/>
</dbReference>
<dbReference type="EMBL" id="KN823178">
    <property type="protein sequence ID" value="KIO20339.1"/>
    <property type="molecule type" value="Genomic_DNA"/>
</dbReference>
<accession>A0A0C3Q925</accession>
<dbReference type="EC" id="2.3.2.27" evidence="15"/>
<dbReference type="OrthoDB" id="10266039at2759"/>
<dbReference type="Proteomes" id="UP000054248">
    <property type="component" value="Unassembled WGS sequence"/>
</dbReference>
<proteinExistence type="inferred from homology"/>
<evidence type="ECO:0000256" key="2">
    <source>
        <dbReference type="ARBA" id="ARBA00004123"/>
    </source>
</evidence>
<feature type="coiled-coil region" evidence="16">
    <location>
        <begin position="191"/>
        <end position="232"/>
    </location>
</feature>
<keyword evidence="6 15" id="KW-0479">Metal-binding</keyword>
<dbReference type="SUPFAM" id="SSF57850">
    <property type="entry name" value="RING/U-box"/>
    <property type="match status" value="1"/>
</dbReference>
<dbReference type="Pfam" id="PF26095">
    <property type="entry name" value="CC_Bre1"/>
    <property type="match status" value="1"/>
</dbReference>
<dbReference type="GO" id="GO:0016567">
    <property type="term" value="P:protein ubiquitination"/>
    <property type="evidence" value="ECO:0007669"/>
    <property type="project" value="UniProtKB-UniRule"/>
</dbReference>
<dbReference type="STRING" id="1051891.A0A0C3Q925"/>
<comment type="subcellular location">
    <subcellularLocation>
        <location evidence="2 15">Nucleus</location>
    </subcellularLocation>
</comment>
<gene>
    <name evidence="19" type="ORF">M407DRAFT_137986</name>
</gene>
<evidence type="ECO:0000256" key="10">
    <source>
        <dbReference type="ARBA" id="ARBA00022853"/>
    </source>
</evidence>
<evidence type="ECO:0000256" key="8">
    <source>
        <dbReference type="ARBA" id="ARBA00022786"/>
    </source>
</evidence>
<dbReference type="GO" id="GO:0005634">
    <property type="term" value="C:nucleus"/>
    <property type="evidence" value="ECO:0007669"/>
    <property type="project" value="UniProtKB-SubCell"/>
</dbReference>
<name>A0A0C3Q925_9AGAM</name>
<dbReference type="PANTHER" id="PTHR23163:SF0">
    <property type="entry name" value="E3 UBIQUITIN-PROTEIN LIGASE BRE1"/>
    <property type="match status" value="1"/>
</dbReference>
<comment type="pathway">
    <text evidence="3 15">Protein modification; protein ubiquitination.</text>
</comment>
<evidence type="ECO:0000313" key="19">
    <source>
        <dbReference type="EMBL" id="KIO20339.1"/>
    </source>
</evidence>
<dbReference type="HOGENOM" id="CLU_019713_0_0_1"/>
<protein>
    <recommendedName>
        <fullName evidence="15">E3 ubiquitin protein ligase</fullName>
        <ecNumber evidence="15">2.3.2.27</ecNumber>
    </recommendedName>
</protein>
<organism evidence="19 20">
    <name type="scientific">Tulasnella calospora MUT 4182</name>
    <dbReference type="NCBI Taxonomy" id="1051891"/>
    <lineage>
        <taxon>Eukaryota</taxon>
        <taxon>Fungi</taxon>
        <taxon>Dikarya</taxon>
        <taxon>Basidiomycota</taxon>
        <taxon>Agaricomycotina</taxon>
        <taxon>Agaricomycetes</taxon>
        <taxon>Cantharellales</taxon>
        <taxon>Tulasnellaceae</taxon>
        <taxon>Tulasnella</taxon>
    </lineage>
</organism>
<evidence type="ECO:0000256" key="5">
    <source>
        <dbReference type="ARBA" id="ARBA00022679"/>
    </source>
</evidence>
<dbReference type="CDD" id="cd16499">
    <property type="entry name" value="RING-HC_Bre1-like"/>
    <property type="match status" value="1"/>
</dbReference>
<evidence type="ECO:0000256" key="3">
    <source>
        <dbReference type="ARBA" id="ARBA00004906"/>
    </source>
</evidence>
<dbReference type="Gene3D" id="3.30.40.10">
    <property type="entry name" value="Zinc/RING finger domain, C3HC4 (zinc finger)"/>
    <property type="match status" value="1"/>
</dbReference>
<reference evidence="19 20" key="1">
    <citation type="submission" date="2014-04" db="EMBL/GenBank/DDBJ databases">
        <authorList>
            <consortium name="DOE Joint Genome Institute"/>
            <person name="Kuo A."/>
            <person name="Girlanda M."/>
            <person name="Perotto S."/>
            <person name="Kohler A."/>
            <person name="Nagy L.G."/>
            <person name="Floudas D."/>
            <person name="Copeland A."/>
            <person name="Barry K.W."/>
            <person name="Cichocki N."/>
            <person name="Veneault-Fourrey C."/>
            <person name="LaButti K."/>
            <person name="Lindquist E.A."/>
            <person name="Lipzen A."/>
            <person name="Lundell T."/>
            <person name="Morin E."/>
            <person name="Murat C."/>
            <person name="Sun H."/>
            <person name="Tunlid A."/>
            <person name="Henrissat B."/>
            <person name="Grigoriev I.V."/>
            <person name="Hibbett D.S."/>
            <person name="Martin F."/>
            <person name="Nordberg H.P."/>
            <person name="Cantor M.N."/>
            <person name="Hua S.X."/>
        </authorList>
    </citation>
    <scope>NUCLEOTIDE SEQUENCE [LARGE SCALE GENOMIC DNA]</scope>
    <source>
        <strain evidence="19 20">MUT 4182</strain>
    </source>
</reference>
<keyword evidence="11 15" id="KW-0175">Coiled coil</keyword>